<dbReference type="Gene3D" id="3.40.50.720">
    <property type="entry name" value="NAD(P)-binding Rossmann-like Domain"/>
    <property type="match status" value="1"/>
</dbReference>
<dbReference type="PANTHER" id="PTHR43180">
    <property type="entry name" value="3-OXOACYL-(ACYL-CARRIER-PROTEIN) REDUCTASE (AFU_ORTHOLOGUE AFUA_6G11210)"/>
    <property type="match status" value="1"/>
</dbReference>
<dbReference type="PANTHER" id="PTHR43180:SF86">
    <property type="entry name" value="DEHYDROGENASE, PUTATIVE (AFU_ORTHOLOGUE AFUA_3G00290)-RELATED"/>
    <property type="match status" value="1"/>
</dbReference>
<dbReference type="OrthoDB" id="37659at2759"/>
<evidence type="ECO:0000313" key="3">
    <source>
        <dbReference type="EMBL" id="KAF2483099.1"/>
    </source>
</evidence>
<dbReference type="Pfam" id="PF00106">
    <property type="entry name" value="adh_short"/>
    <property type="match status" value="1"/>
</dbReference>
<proteinExistence type="inferred from homology"/>
<dbReference type="InterPro" id="IPR002347">
    <property type="entry name" value="SDR_fam"/>
</dbReference>
<dbReference type="AlphaFoldDB" id="A0A6A6PSM3"/>
<dbReference type="RefSeq" id="XP_033589669.1">
    <property type="nucleotide sequence ID" value="XM_033735408.1"/>
</dbReference>
<evidence type="ECO:0000256" key="1">
    <source>
        <dbReference type="ARBA" id="ARBA00006484"/>
    </source>
</evidence>
<evidence type="ECO:0000313" key="4">
    <source>
        <dbReference type="Proteomes" id="UP000799767"/>
    </source>
</evidence>
<organism evidence="3 4">
    <name type="scientific">Neohortaea acidophila</name>
    <dbReference type="NCBI Taxonomy" id="245834"/>
    <lineage>
        <taxon>Eukaryota</taxon>
        <taxon>Fungi</taxon>
        <taxon>Dikarya</taxon>
        <taxon>Ascomycota</taxon>
        <taxon>Pezizomycotina</taxon>
        <taxon>Dothideomycetes</taxon>
        <taxon>Dothideomycetidae</taxon>
        <taxon>Mycosphaerellales</taxon>
        <taxon>Teratosphaeriaceae</taxon>
        <taxon>Neohortaea</taxon>
    </lineage>
</organism>
<name>A0A6A6PSM3_9PEZI</name>
<keyword evidence="2" id="KW-0560">Oxidoreductase</keyword>
<dbReference type="SUPFAM" id="SSF51735">
    <property type="entry name" value="NAD(P)-binding Rossmann-fold domains"/>
    <property type="match status" value="1"/>
</dbReference>
<keyword evidence="4" id="KW-1185">Reference proteome</keyword>
<dbReference type="GeneID" id="54476410"/>
<dbReference type="Proteomes" id="UP000799767">
    <property type="component" value="Unassembled WGS sequence"/>
</dbReference>
<reference evidence="3" key="1">
    <citation type="journal article" date="2020" name="Stud. Mycol.">
        <title>101 Dothideomycetes genomes: a test case for predicting lifestyles and emergence of pathogens.</title>
        <authorList>
            <person name="Haridas S."/>
            <person name="Albert R."/>
            <person name="Binder M."/>
            <person name="Bloem J."/>
            <person name="Labutti K."/>
            <person name="Salamov A."/>
            <person name="Andreopoulos B."/>
            <person name="Baker S."/>
            <person name="Barry K."/>
            <person name="Bills G."/>
            <person name="Bluhm B."/>
            <person name="Cannon C."/>
            <person name="Castanera R."/>
            <person name="Culley D."/>
            <person name="Daum C."/>
            <person name="Ezra D."/>
            <person name="Gonzalez J."/>
            <person name="Henrissat B."/>
            <person name="Kuo A."/>
            <person name="Liang C."/>
            <person name="Lipzen A."/>
            <person name="Lutzoni F."/>
            <person name="Magnuson J."/>
            <person name="Mondo S."/>
            <person name="Nolan M."/>
            <person name="Ohm R."/>
            <person name="Pangilinan J."/>
            <person name="Park H.-J."/>
            <person name="Ramirez L."/>
            <person name="Alfaro M."/>
            <person name="Sun H."/>
            <person name="Tritt A."/>
            <person name="Yoshinaga Y."/>
            <person name="Zwiers L.-H."/>
            <person name="Turgeon B."/>
            <person name="Goodwin S."/>
            <person name="Spatafora J."/>
            <person name="Crous P."/>
            <person name="Grigoriev I."/>
        </authorList>
    </citation>
    <scope>NUCLEOTIDE SEQUENCE</scope>
    <source>
        <strain evidence="3">CBS 113389</strain>
    </source>
</reference>
<dbReference type="InterPro" id="IPR036291">
    <property type="entry name" value="NAD(P)-bd_dom_sf"/>
</dbReference>
<comment type="similarity">
    <text evidence="1">Belongs to the short-chain dehydrogenases/reductases (SDR) family.</text>
</comment>
<accession>A0A6A6PSM3</accession>
<dbReference type="EMBL" id="MU001635">
    <property type="protein sequence ID" value="KAF2483099.1"/>
    <property type="molecule type" value="Genomic_DNA"/>
</dbReference>
<protein>
    <submittedName>
        <fullName evidence="3">3-oxoacyl-reductase</fullName>
    </submittedName>
</protein>
<sequence>MTFFDARTFNATNLSDKVFVISGGGSGIGAAAVRHLSSLGAKVVFGDVNETTSRALLASIGSDKVAFHPCDVRKYQDVVGLFRYAFERHGVIDHAVANAGIVERGQWFDANLTIDSVAEEPDTSALDINLKGLAYFARVASVFMSHHKSSDQDKSLTLMSSAAGFLESRDLYMYQASKHGVLGLLKTARLSFPESMKGIRVNALCPSFVRTGMTQDLAGKWEGAGLPVNEPEDLAKAIAALAAADRSTAASMLQREEVVAINVHDLPSSGGMDWDHVDQTTGMTGRSFYVEGGLCWDIEEGLDRTRHLWLGQTANDNVLRTQALLKSTGFRKRN</sequence>
<dbReference type="PRINTS" id="PR00081">
    <property type="entry name" value="GDHRDH"/>
</dbReference>
<dbReference type="GO" id="GO:0016491">
    <property type="term" value="F:oxidoreductase activity"/>
    <property type="evidence" value="ECO:0007669"/>
    <property type="project" value="UniProtKB-KW"/>
</dbReference>
<gene>
    <name evidence="3" type="ORF">BDY17DRAFT_310167</name>
</gene>
<evidence type="ECO:0000256" key="2">
    <source>
        <dbReference type="ARBA" id="ARBA00023002"/>
    </source>
</evidence>